<evidence type="ECO:0000313" key="2">
    <source>
        <dbReference type="EMBL" id="KUN60801.1"/>
    </source>
</evidence>
<protein>
    <recommendedName>
        <fullName evidence="1">VOC domain-containing protein</fullName>
    </recommendedName>
</protein>
<dbReference type="RefSeq" id="WP_059209728.1">
    <property type="nucleotide sequence ID" value="NZ_KQ948670.1"/>
</dbReference>
<comment type="caution">
    <text evidence="2">The sequence shown here is derived from an EMBL/GenBank/DDBJ whole genome shotgun (WGS) entry which is preliminary data.</text>
</comment>
<feature type="domain" description="VOC" evidence="1">
    <location>
        <begin position="2"/>
        <end position="122"/>
    </location>
</feature>
<proteinExistence type="predicted"/>
<dbReference type="InterPro" id="IPR052164">
    <property type="entry name" value="Anthracycline_SecMetBiosynth"/>
</dbReference>
<dbReference type="AlphaFoldDB" id="A0A101RS99"/>
<dbReference type="PROSITE" id="PS51819">
    <property type="entry name" value="VOC"/>
    <property type="match status" value="1"/>
</dbReference>
<dbReference type="STRING" id="58343.AQJ46_36975"/>
<dbReference type="PANTHER" id="PTHR33993">
    <property type="entry name" value="GLYOXALASE-RELATED"/>
    <property type="match status" value="1"/>
</dbReference>
<organism evidence="2 3">
    <name type="scientific">Streptomyces canus</name>
    <dbReference type="NCBI Taxonomy" id="58343"/>
    <lineage>
        <taxon>Bacteria</taxon>
        <taxon>Bacillati</taxon>
        <taxon>Actinomycetota</taxon>
        <taxon>Actinomycetes</taxon>
        <taxon>Kitasatosporales</taxon>
        <taxon>Streptomycetaceae</taxon>
        <taxon>Streptomyces</taxon>
        <taxon>Streptomyces aurantiacus group</taxon>
    </lineage>
</organism>
<dbReference type="PANTHER" id="PTHR33993:SF14">
    <property type="entry name" value="GB|AAF24581.1"/>
    <property type="match status" value="1"/>
</dbReference>
<sequence>MRPHFTGTSLITDDVPALAAFYARVLDAEVEGEAPFARVTVPGAVLSFFSTSGMESMLPGSTATAASGSFTVEFRVTDVDARHERLAAQGVEILKPPTTQPWGRRSVWLRDPDGNIVNLYQEV</sequence>
<accession>A0A101RS99</accession>
<evidence type="ECO:0000313" key="3">
    <source>
        <dbReference type="Proteomes" id="UP000053669"/>
    </source>
</evidence>
<dbReference type="InterPro" id="IPR029068">
    <property type="entry name" value="Glyas_Bleomycin-R_OHBP_Dase"/>
</dbReference>
<dbReference type="InterPro" id="IPR037523">
    <property type="entry name" value="VOC_core"/>
</dbReference>
<dbReference type="EMBL" id="LMWU01000044">
    <property type="protein sequence ID" value="KUN60801.1"/>
    <property type="molecule type" value="Genomic_DNA"/>
</dbReference>
<dbReference type="Pfam" id="PF00903">
    <property type="entry name" value="Glyoxalase"/>
    <property type="match status" value="1"/>
</dbReference>
<reference evidence="2 3" key="1">
    <citation type="submission" date="2015-10" db="EMBL/GenBank/DDBJ databases">
        <title>Draft genome sequence of Streptomyces canus DSM 40017, type strain for the species Streptomyces canus.</title>
        <authorList>
            <person name="Ruckert C."/>
            <person name="Winkler A."/>
            <person name="Kalinowski J."/>
            <person name="Kampfer P."/>
            <person name="Glaeser S."/>
        </authorList>
    </citation>
    <scope>NUCLEOTIDE SEQUENCE [LARGE SCALE GENOMIC DNA]</scope>
    <source>
        <strain evidence="2 3">DSM 40017</strain>
    </source>
</reference>
<dbReference type="Gene3D" id="3.10.180.10">
    <property type="entry name" value="2,3-Dihydroxybiphenyl 1,2-Dioxygenase, domain 1"/>
    <property type="match status" value="1"/>
</dbReference>
<evidence type="ECO:0000259" key="1">
    <source>
        <dbReference type="PROSITE" id="PS51819"/>
    </source>
</evidence>
<gene>
    <name evidence="2" type="ORF">AQJ46_36975</name>
</gene>
<name>A0A101RS99_9ACTN</name>
<dbReference type="InterPro" id="IPR004360">
    <property type="entry name" value="Glyas_Fos-R_dOase_dom"/>
</dbReference>
<dbReference type="SUPFAM" id="SSF54593">
    <property type="entry name" value="Glyoxalase/Bleomycin resistance protein/Dihydroxybiphenyl dioxygenase"/>
    <property type="match status" value="1"/>
</dbReference>
<dbReference type="Proteomes" id="UP000053669">
    <property type="component" value="Unassembled WGS sequence"/>
</dbReference>